<reference evidence="1 2" key="1">
    <citation type="journal article" date="2018" name="New Phytol.">
        <title>Comparative genomics and transcriptomics depict ericoid mycorrhizal fungi as versatile saprotrophs and plant mutualists.</title>
        <authorList>
            <person name="Martino E."/>
            <person name="Morin E."/>
            <person name="Grelet G.A."/>
            <person name="Kuo A."/>
            <person name="Kohler A."/>
            <person name="Daghino S."/>
            <person name="Barry K.W."/>
            <person name="Cichocki N."/>
            <person name="Clum A."/>
            <person name="Dockter R.B."/>
            <person name="Hainaut M."/>
            <person name="Kuo R.C."/>
            <person name="LaButti K."/>
            <person name="Lindahl B.D."/>
            <person name="Lindquist E.A."/>
            <person name="Lipzen A."/>
            <person name="Khouja H.R."/>
            <person name="Magnuson J."/>
            <person name="Murat C."/>
            <person name="Ohm R.A."/>
            <person name="Singer S.W."/>
            <person name="Spatafora J.W."/>
            <person name="Wang M."/>
            <person name="Veneault-Fourrey C."/>
            <person name="Henrissat B."/>
            <person name="Grigoriev I.V."/>
            <person name="Martin F.M."/>
            <person name="Perotto S."/>
        </authorList>
    </citation>
    <scope>NUCLEOTIDE SEQUENCE [LARGE SCALE GENOMIC DNA]</scope>
    <source>
        <strain evidence="1 2">ATCC 22711</strain>
    </source>
</reference>
<dbReference type="AlphaFoldDB" id="A0A2T3AZU9"/>
<sequence>FIDVFSKEGARLLPIINSLTYIIDLKGDAVLLYSRIYLLIEVELGVLRKYLDDALVKG</sequence>
<evidence type="ECO:0000313" key="1">
    <source>
        <dbReference type="EMBL" id="PSS16674.1"/>
    </source>
</evidence>
<gene>
    <name evidence="1" type="ORF">M430DRAFT_103074</name>
</gene>
<dbReference type="InParanoid" id="A0A2T3AZU9"/>
<name>A0A2T3AZU9_AMORE</name>
<dbReference type="EMBL" id="KZ679012">
    <property type="protein sequence ID" value="PSS16674.1"/>
    <property type="molecule type" value="Genomic_DNA"/>
</dbReference>
<dbReference type="RefSeq" id="XP_024720182.1">
    <property type="nucleotide sequence ID" value="XM_024860841.1"/>
</dbReference>
<keyword evidence="2" id="KW-1185">Reference proteome</keyword>
<proteinExistence type="predicted"/>
<dbReference type="GeneID" id="36568922"/>
<protein>
    <submittedName>
        <fullName evidence="1">Uncharacterized protein</fullName>
    </submittedName>
</protein>
<accession>A0A2T3AZU9</accession>
<feature type="non-terminal residue" evidence="1">
    <location>
        <position position="1"/>
    </location>
</feature>
<dbReference type="Proteomes" id="UP000241818">
    <property type="component" value="Unassembled WGS sequence"/>
</dbReference>
<organism evidence="1 2">
    <name type="scientific">Amorphotheca resinae ATCC 22711</name>
    <dbReference type="NCBI Taxonomy" id="857342"/>
    <lineage>
        <taxon>Eukaryota</taxon>
        <taxon>Fungi</taxon>
        <taxon>Dikarya</taxon>
        <taxon>Ascomycota</taxon>
        <taxon>Pezizomycotina</taxon>
        <taxon>Leotiomycetes</taxon>
        <taxon>Helotiales</taxon>
        <taxon>Amorphothecaceae</taxon>
        <taxon>Amorphotheca</taxon>
    </lineage>
</organism>
<evidence type="ECO:0000313" key="2">
    <source>
        <dbReference type="Proteomes" id="UP000241818"/>
    </source>
</evidence>